<dbReference type="Gene3D" id="1.20.58.530">
    <property type="match status" value="1"/>
</dbReference>
<feature type="compositionally biased region" description="Pro residues" evidence="7">
    <location>
        <begin position="819"/>
        <end position="835"/>
    </location>
</feature>
<dbReference type="Gene3D" id="1.10.10.820">
    <property type="match status" value="1"/>
</dbReference>
<evidence type="ECO:0000256" key="5">
    <source>
        <dbReference type="ARBA" id="ARBA00023203"/>
    </source>
</evidence>
<feature type="region of interest" description="Actin-binding" evidence="6">
    <location>
        <begin position="547"/>
        <end position="569"/>
    </location>
</feature>
<organism evidence="9 10">
    <name type="scientific">Amphibalanus amphitrite</name>
    <name type="common">Striped barnacle</name>
    <name type="synonym">Balanus amphitrite</name>
    <dbReference type="NCBI Taxonomy" id="1232801"/>
    <lineage>
        <taxon>Eukaryota</taxon>
        <taxon>Metazoa</taxon>
        <taxon>Ecdysozoa</taxon>
        <taxon>Arthropoda</taxon>
        <taxon>Crustacea</taxon>
        <taxon>Multicrustacea</taxon>
        <taxon>Cirripedia</taxon>
        <taxon>Thoracica</taxon>
        <taxon>Thoracicalcarea</taxon>
        <taxon>Balanomorpha</taxon>
        <taxon>Balanoidea</taxon>
        <taxon>Balanidae</taxon>
        <taxon>Amphibalaninae</taxon>
        <taxon>Amphibalanus</taxon>
    </lineage>
</organism>
<evidence type="ECO:0000256" key="4">
    <source>
        <dbReference type="ARBA" id="ARBA00023175"/>
    </source>
</evidence>
<dbReference type="SMART" id="SM00015">
    <property type="entry name" value="IQ"/>
    <property type="match status" value="2"/>
</dbReference>
<dbReference type="PROSITE" id="PS51456">
    <property type="entry name" value="MYOSIN_MOTOR"/>
    <property type="match status" value="1"/>
</dbReference>
<comment type="similarity">
    <text evidence="6">Belongs to the TRAFAC class myosin-kinesin ATPase superfamily. Myosin family.</text>
</comment>
<dbReference type="OrthoDB" id="6108017at2759"/>
<dbReference type="AlphaFoldDB" id="A0A6A4W338"/>
<dbReference type="InterPro" id="IPR000048">
    <property type="entry name" value="IQ_motif_EF-hand-BS"/>
</dbReference>
<keyword evidence="5 6" id="KW-0009">Actin-binding</keyword>
<dbReference type="InterPro" id="IPR036961">
    <property type="entry name" value="Kinesin_motor_dom_sf"/>
</dbReference>
<evidence type="ECO:0000256" key="6">
    <source>
        <dbReference type="PROSITE-ProRule" id="PRU00782"/>
    </source>
</evidence>
<dbReference type="GO" id="GO:0005524">
    <property type="term" value="F:ATP binding"/>
    <property type="evidence" value="ECO:0007669"/>
    <property type="project" value="UniProtKB-UniRule"/>
</dbReference>
<evidence type="ECO:0000256" key="3">
    <source>
        <dbReference type="ARBA" id="ARBA00023123"/>
    </source>
</evidence>
<gene>
    <name evidence="9" type="primary">myo51</name>
    <name evidence="9" type="ORF">FJT64_000477</name>
</gene>
<dbReference type="PANTHER" id="PTHR13140">
    <property type="entry name" value="MYOSIN"/>
    <property type="match status" value="1"/>
</dbReference>
<keyword evidence="10" id="KW-1185">Reference proteome</keyword>
<dbReference type="GO" id="GO:0005737">
    <property type="term" value="C:cytoplasm"/>
    <property type="evidence" value="ECO:0007669"/>
    <property type="project" value="TreeGrafter"/>
</dbReference>
<feature type="domain" description="Myosin motor" evidence="8">
    <location>
        <begin position="2"/>
        <end position="669"/>
    </location>
</feature>
<dbReference type="PRINTS" id="PR00193">
    <property type="entry name" value="MYOSINHEAVY"/>
</dbReference>
<dbReference type="GO" id="GO:0000146">
    <property type="term" value="F:microfilament motor activity"/>
    <property type="evidence" value="ECO:0007669"/>
    <property type="project" value="TreeGrafter"/>
</dbReference>
<evidence type="ECO:0000313" key="9">
    <source>
        <dbReference type="EMBL" id="KAF0298150.1"/>
    </source>
</evidence>
<keyword evidence="3 6" id="KW-0518">Myosin</keyword>
<dbReference type="SMART" id="SM00242">
    <property type="entry name" value="MYSc"/>
    <property type="match status" value="1"/>
</dbReference>
<sequence length="889" mass="97574">MTETSDLGKLPCVSEESIIEFLKRRLLSKIIYTWAGSNLIAVNPFEDVAGAEDPALNELIRRRDGARGPLPAHVHSIAQTAHHGLQAGTDQTVIISGESGAGKTFSAHRLLHYLVQLEASGSKGTGRTVEQKLNVSNPLLEAFGNARTTNNGNSSRFCKLFRLEYGGGRLRGGAVHTCLFEKTRVMWRGAGERSFHIFYQMVAGLPAGSLHALGLDRHASLSELSGHACDADATDFAVTESAMAELGLSGEQRAAVFAVLAALLHLSRLRVVARTDDQFEVEDDAALQWAARLLGVSAPQLAETLTEQQLAAGRSSVVRRPCQTEQEVLARRDCLVRELYDGLFRWLVEWINGQIASGSAAPRAISLLDISGFESLETNSLEQLCINYANERLQQFFLASFLRRLEAAFLEEGLIGARLEYPDNGRLLVALDGPAPSVFGALDEASGLRQVVPASQLSAEAQRAACAAPGAGGEHTFTVRHFCGPVSYDARALVAKNRDRVDATLTALLAGSSEWLVRQLPSPAAAPGTPRGARRRNTVLARLQLSVGALLRRLDGSDVQFVRCVRPNGAGAPGLVADAYMRRQLRAAGVLATARLSAAGFPFRLTPTEFVARYTELVELRQRAEPRPNNQLLTQTIERWTPDDPGVRVGTGHVFLTRGAWYRLGDLCQLARRSAAGRLQRCWRRRRRLRSALHVQRWVRGWLARRRYGRLRAAVTLQRHTRGWLARRQCRRLRAALTLQRCVRAWLAGRRRQRAAAVLQRCYRRRLEAARRRRRDLTDSMVSDGADSGVSCLDSGVCSLESPPGEERRWQAGSGAGTPSPPAGAAPPQLRPLPPDSLLAGKPLHMARGIVSVRHVFADRLPFHTRRTCLPFSCELPRFLVPAGLVDLV</sequence>
<feature type="binding site" evidence="6">
    <location>
        <begin position="97"/>
        <end position="104"/>
    </location>
    <ligand>
        <name>ATP</name>
        <dbReference type="ChEBI" id="CHEBI:30616"/>
    </ligand>
</feature>
<name>A0A6A4W338_AMPAM</name>
<dbReference type="Proteomes" id="UP000440578">
    <property type="component" value="Unassembled WGS sequence"/>
</dbReference>
<dbReference type="SUPFAM" id="SSF52540">
    <property type="entry name" value="P-loop containing nucleoside triphosphate hydrolases"/>
    <property type="match status" value="1"/>
</dbReference>
<accession>A0A6A4W338</accession>
<keyword evidence="1 6" id="KW-0547">Nucleotide-binding</keyword>
<dbReference type="Pfam" id="PF00063">
    <property type="entry name" value="Myosin_head"/>
    <property type="match status" value="1"/>
</dbReference>
<proteinExistence type="inferred from homology"/>
<dbReference type="Gene3D" id="1.20.5.190">
    <property type="match status" value="1"/>
</dbReference>
<dbReference type="GO" id="GO:0016020">
    <property type="term" value="C:membrane"/>
    <property type="evidence" value="ECO:0007669"/>
    <property type="project" value="TreeGrafter"/>
</dbReference>
<dbReference type="GO" id="GO:0051015">
    <property type="term" value="F:actin filament binding"/>
    <property type="evidence" value="ECO:0007669"/>
    <property type="project" value="TreeGrafter"/>
</dbReference>
<evidence type="ECO:0000259" key="8">
    <source>
        <dbReference type="PROSITE" id="PS51456"/>
    </source>
</evidence>
<dbReference type="GO" id="GO:0016459">
    <property type="term" value="C:myosin complex"/>
    <property type="evidence" value="ECO:0007669"/>
    <property type="project" value="UniProtKB-KW"/>
</dbReference>
<keyword evidence="2 6" id="KW-0067">ATP-binding</keyword>
<evidence type="ECO:0000256" key="2">
    <source>
        <dbReference type="ARBA" id="ARBA00022840"/>
    </source>
</evidence>
<dbReference type="CDD" id="cd00124">
    <property type="entry name" value="MYSc"/>
    <property type="match status" value="1"/>
</dbReference>
<feature type="region of interest" description="Disordered" evidence="7">
    <location>
        <begin position="800"/>
        <end position="838"/>
    </location>
</feature>
<dbReference type="PANTHER" id="PTHR13140:SF289">
    <property type="entry name" value="UNCONVENTIONAL MYOSIN-XIX"/>
    <property type="match status" value="1"/>
</dbReference>
<comment type="caution">
    <text evidence="9">The sequence shown here is derived from an EMBL/GenBank/DDBJ whole genome shotgun (WGS) entry which is preliminary data.</text>
</comment>
<dbReference type="InterPro" id="IPR001609">
    <property type="entry name" value="Myosin_head_motor_dom-like"/>
</dbReference>
<reference evidence="9 10" key="1">
    <citation type="submission" date="2019-07" db="EMBL/GenBank/DDBJ databases">
        <title>Draft genome assembly of a fouling barnacle, Amphibalanus amphitrite (Darwin, 1854): The first reference genome for Thecostraca.</title>
        <authorList>
            <person name="Kim W."/>
        </authorList>
    </citation>
    <scope>NUCLEOTIDE SEQUENCE [LARGE SCALE GENOMIC DNA]</scope>
    <source>
        <strain evidence="9">SNU_AA5</strain>
        <tissue evidence="9">Soma without cirri and trophi</tissue>
    </source>
</reference>
<dbReference type="Gene3D" id="1.20.120.720">
    <property type="entry name" value="Myosin VI head, motor domain, U50 subdomain"/>
    <property type="match status" value="1"/>
</dbReference>
<dbReference type="Gene3D" id="3.40.850.10">
    <property type="entry name" value="Kinesin motor domain"/>
    <property type="match status" value="1"/>
</dbReference>
<protein>
    <submittedName>
        <fullName evidence="9">Myosin-51</fullName>
    </submittedName>
</protein>
<dbReference type="EMBL" id="VIIS01001442">
    <property type="protein sequence ID" value="KAF0298150.1"/>
    <property type="molecule type" value="Genomic_DNA"/>
</dbReference>
<evidence type="ECO:0000313" key="10">
    <source>
        <dbReference type="Proteomes" id="UP000440578"/>
    </source>
</evidence>
<evidence type="ECO:0000256" key="1">
    <source>
        <dbReference type="ARBA" id="ARBA00022741"/>
    </source>
</evidence>
<evidence type="ECO:0000256" key="7">
    <source>
        <dbReference type="SAM" id="MobiDB-lite"/>
    </source>
</evidence>
<keyword evidence="4 6" id="KW-0505">Motor protein</keyword>
<dbReference type="Pfam" id="PF00612">
    <property type="entry name" value="IQ"/>
    <property type="match status" value="3"/>
</dbReference>
<dbReference type="GO" id="GO:0007015">
    <property type="term" value="P:actin filament organization"/>
    <property type="evidence" value="ECO:0007669"/>
    <property type="project" value="TreeGrafter"/>
</dbReference>
<dbReference type="InterPro" id="IPR027417">
    <property type="entry name" value="P-loop_NTPase"/>
</dbReference>
<dbReference type="PROSITE" id="PS50096">
    <property type="entry name" value="IQ"/>
    <property type="match status" value="2"/>
</dbReference>